<keyword evidence="2 3" id="KW-0808">Transferase</keyword>
<dbReference type="Pfam" id="PF03808">
    <property type="entry name" value="Glyco_tran_WecG"/>
    <property type="match status" value="1"/>
</dbReference>
<dbReference type="PANTHER" id="PTHR34136">
    <property type="match status" value="1"/>
</dbReference>
<sequence>MQIDVKQEKLLGKNKRIKVLNSYVDVLNMHQTIELVEKYITTKTPLHLMGVNADKINEMEHNNLLKEIVNKCGVINADGASVVLASKYLGLPLPERVAGIDLMQKLISLSAQKGYSIYLLGAKESIVKKTANVLKSDYPGLKLAGVHNGYFSDDEWKDIARSLKEIEPDIVFVGITSPKKEYLIEYLQNKGIKSVFMGVGGSFDVISGAIPRAPKWMQNNNLEWLFRVIQEPNRLFKRYFIGNNIFIKNIIKEKFK</sequence>
<dbReference type="AlphaFoldDB" id="A0A8B3F041"/>
<gene>
    <name evidence="3" type="ORF">D8K17_14100</name>
</gene>
<dbReference type="InterPro" id="IPR004629">
    <property type="entry name" value="WecG_TagA_CpsF"/>
</dbReference>
<accession>A0A8B3F041</accession>
<reference evidence="3" key="1">
    <citation type="submission" date="2018-10" db="EMBL/GenBank/DDBJ databases">
        <title>Chromosomal inversion in Lactococcus lactis subsp. lactis bv. diacetylactis S50.</title>
        <authorList>
            <person name="Kojic M."/>
            <person name="Jovcic B."/>
        </authorList>
    </citation>
    <scope>NUCLEOTIDE SEQUENCE</scope>
    <source>
        <strain evidence="3">S50</strain>
    </source>
</reference>
<proteinExistence type="predicted"/>
<evidence type="ECO:0000256" key="2">
    <source>
        <dbReference type="ARBA" id="ARBA00022679"/>
    </source>
</evidence>
<evidence type="ECO:0000313" key="3">
    <source>
        <dbReference type="EMBL" id="RKO34486.1"/>
    </source>
</evidence>
<dbReference type="RefSeq" id="WP_086383606.1">
    <property type="nucleotide sequence ID" value="NZ_CP020604.1"/>
</dbReference>
<keyword evidence="1" id="KW-0328">Glycosyltransferase</keyword>
<dbReference type="PANTHER" id="PTHR34136:SF1">
    <property type="entry name" value="UDP-N-ACETYL-D-MANNOSAMINURONIC ACID TRANSFERASE"/>
    <property type="match status" value="1"/>
</dbReference>
<name>A0A8B3F041_LACLL</name>
<dbReference type="EMBL" id="RBVM01000004">
    <property type="protein sequence ID" value="RKO34486.1"/>
    <property type="molecule type" value="Genomic_DNA"/>
</dbReference>
<dbReference type="CDD" id="cd06533">
    <property type="entry name" value="Glyco_transf_WecG_TagA"/>
    <property type="match status" value="1"/>
</dbReference>
<organism evidence="3">
    <name type="scientific">Lactococcus lactis subsp. lactis bv. diacetylactis</name>
    <dbReference type="NCBI Taxonomy" id="44688"/>
    <lineage>
        <taxon>Bacteria</taxon>
        <taxon>Bacillati</taxon>
        <taxon>Bacillota</taxon>
        <taxon>Bacilli</taxon>
        <taxon>Lactobacillales</taxon>
        <taxon>Streptococcaceae</taxon>
        <taxon>Lactococcus</taxon>
    </lineage>
</organism>
<comment type="caution">
    <text evidence="3">The sequence shown here is derived from an EMBL/GenBank/DDBJ whole genome shotgun (WGS) entry which is preliminary data.</text>
</comment>
<protein>
    <submittedName>
        <fullName evidence="3">Glycosyltransferase</fullName>
    </submittedName>
</protein>
<evidence type="ECO:0000256" key="1">
    <source>
        <dbReference type="ARBA" id="ARBA00022676"/>
    </source>
</evidence>
<dbReference type="NCBIfam" id="TIGR00696">
    <property type="entry name" value="wecG_tagA_cpsF"/>
    <property type="match status" value="1"/>
</dbReference>
<dbReference type="GO" id="GO:0016758">
    <property type="term" value="F:hexosyltransferase activity"/>
    <property type="evidence" value="ECO:0007669"/>
    <property type="project" value="TreeGrafter"/>
</dbReference>